<dbReference type="GO" id="GO:0005829">
    <property type="term" value="C:cytosol"/>
    <property type="evidence" value="ECO:0007669"/>
    <property type="project" value="TreeGrafter"/>
</dbReference>
<sequence>MTGFLWGVAGAGHQTEGHNDRSDTWFLENVTPTVFREPSGPATDSWARWRVDIGLASGLGLNAYRFSVEWARIEPSEGTYDEAALDHYEAIVDHCLSLGLAPVVTFNHFTSPHWFAAAGGWLNPDAPRLFARYCDAVTARFGDRIAIAVTMNEPNLARLLSWMELPSFVRELERKTLEAATAAAGVTRYRVANVMLPEEMDALADGMEAGHRAARAAIKARRPDLPVGLSLAVADDVVDGDDPSVRDRKRSEVYERWLHLARDDDFVGVQNYERLHYDGNGAVPVPAEAPRNQMGSAVDPESLGGAVRYVHAETGVPVLVTEHGMATADDTLRAAFLEPSLAGLHAAIGDGVPVLGYLHWTLLDNFEWIFGYGHRLGLFEVDRDTFARTPKISAGVYADLVAAYRKRVVDGLPVTLNETA</sequence>
<evidence type="ECO:0000313" key="7">
    <source>
        <dbReference type="Proteomes" id="UP000590511"/>
    </source>
</evidence>
<dbReference type="RefSeq" id="WP_188123175.1">
    <property type="nucleotide sequence ID" value="NZ_BOMP01000146.1"/>
</dbReference>
<keyword evidence="8" id="KW-1185">Reference proteome</keyword>
<dbReference type="PANTHER" id="PTHR10353:SF36">
    <property type="entry name" value="LP05116P"/>
    <property type="match status" value="1"/>
</dbReference>
<evidence type="ECO:0000256" key="3">
    <source>
        <dbReference type="ARBA" id="ARBA00023295"/>
    </source>
</evidence>
<dbReference type="EMBL" id="JACHNC010000001">
    <property type="protein sequence ID" value="MBB4751094.1"/>
    <property type="molecule type" value="Genomic_DNA"/>
</dbReference>
<dbReference type="Pfam" id="PF00232">
    <property type="entry name" value="Glyco_hydro_1"/>
    <property type="match status" value="2"/>
</dbReference>
<evidence type="ECO:0000313" key="5">
    <source>
        <dbReference type="EMBL" id="GIE44972.1"/>
    </source>
</evidence>
<dbReference type="AlphaFoldDB" id="A0A7W7HID8"/>
<dbReference type="PANTHER" id="PTHR10353">
    <property type="entry name" value="GLYCOSYL HYDROLASE"/>
    <property type="match status" value="1"/>
</dbReference>
<keyword evidence="3 6" id="KW-0326">Glycosidase</keyword>
<evidence type="ECO:0000313" key="6">
    <source>
        <dbReference type="EMBL" id="MBB4751094.1"/>
    </source>
</evidence>
<dbReference type="EMBL" id="BOMP01000146">
    <property type="protein sequence ID" value="GIE44972.1"/>
    <property type="molecule type" value="Genomic_DNA"/>
</dbReference>
<keyword evidence="2 6" id="KW-0378">Hydrolase</keyword>
<dbReference type="GO" id="GO:0008422">
    <property type="term" value="F:beta-glucosidase activity"/>
    <property type="evidence" value="ECO:0007669"/>
    <property type="project" value="UniProtKB-EC"/>
</dbReference>
<dbReference type="EC" id="3.2.1.21" evidence="6"/>
<dbReference type="PRINTS" id="PR00131">
    <property type="entry name" value="GLHYDRLASE1"/>
</dbReference>
<evidence type="ECO:0000313" key="8">
    <source>
        <dbReference type="Proteomes" id="UP000631312"/>
    </source>
</evidence>
<reference evidence="6 7" key="1">
    <citation type="submission" date="2020-08" db="EMBL/GenBank/DDBJ databases">
        <title>Sequencing the genomes of 1000 actinobacteria strains.</title>
        <authorList>
            <person name="Klenk H.-P."/>
        </authorList>
    </citation>
    <scope>NUCLEOTIDE SEQUENCE [LARGE SCALE GENOMIC DNA]</scope>
    <source>
        <strain evidence="6 7">DSM 43150</strain>
    </source>
</reference>
<evidence type="ECO:0000256" key="2">
    <source>
        <dbReference type="ARBA" id="ARBA00022801"/>
    </source>
</evidence>
<evidence type="ECO:0000256" key="1">
    <source>
        <dbReference type="ARBA" id="ARBA00010838"/>
    </source>
</evidence>
<evidence type="ECO:0000256" key="4">
    <source>
        <dbReference type="RuleBase" id="RU003690"/>
    </source>
</evidence>
<protein>
    <submittedName>
        <fullName evidence="6">Beta-glucosidase</fullName>
        <ecNumber evidence="6">3.2.1.21</ecNumber>
    </submittedName>
</protein>
<comment type="similarity">
    <text evidence="1 4">Belongs to the glycosyl hydrolase 1 family.</text>
</comment>
<name>A0A7W7HID8_9ACTN</name>
<proteinExistence type="inferred from homology"/>
<gene>
    <name evidence="5" type="ORF">Alo02nite_78700</name>
    <name evidence="6" type="ORF">BJ964_005255</name>
</gene>
<dbReference type="Proteomes" id="UP000590511">
    <property type="component" value="Unassembled WGS sequence"/>
</dbReference>
<reference evidence="5 8" key="2">
    <citation type="submission" date="2021-01" db="EMBL/GenBank/DDBJ databases">
        <title>Whole genome shotgun sequence of Actinoplanes lobatus NBRC 12513.</title>
        <authorList>
            <person name="Komaki H."/>
            <person name="Tamura T."/>
        </authorList>
    </citation>
    <scope>NUCLEOTIDE SEQUENCE [LARGE SCALE GENOMIC DNA]</scope>
    <source>
        <strain evidence="5 8">NBRC 12513</strain>
    </source>
</reference>
<dbReference type="SUPFAM" id="SSF51445">
    <property type="entry name" value="(Trans)glycosidases"/>
    <property type="match status" value="1"/>
</dbReference>
<accession>A0A7W7HID8</accession>
<dbReference type="InterPro" id="IPR001360">
    <property type="entry name" value="Glyco_hydro_1"/>
</dbReference>
<organism evidence="6 7">
    <name type="scientific">Actinoplanes lobatus</name>
    <dbReference type="NCBI Taxonomy" id="113568"/>
    <lineage>
        <taxon>Bacteria</taxon>
        <taxon>Bacillati</taxon>
        <taxon>Actinomycetota</taxon>
        <taxon>Actinomycetes</taxon>
        <taxon>Micromonosporales</taxon>
        <taxon>Micromonosporaceae</taxon>
        <taxon>Actinoplanes</taxon>
    </lineage>
</organism>
<dbReference type="Proteomes" id="UP000631312">
    <property type="component" value="Unassembled WGS sequence"/>
</dbReference>
<dbReference type="GO" id="GO:0016052">
    <property type="term" value="P:carbohydrate catabolic process"/>
    <property type="evidence" value="ECO:0007669"/>
    <property type="project" value="TreeGrafter"/>
</dbReference>
<dbReference type="InterPro" id="IPR017853">
    <property type="entry name" value="GH"/>
</dbReference>
<comment type="caution">
    <text evidence="6">The sequence shown here is derived from an EMBL/GenBank/DDBJ whole genome shotgun (WGS) entry which is preliminary data.</text>
</comment>
<dbReference type="Gene3D" id="3.20.20.80">
    <property type="entry name" value="Glycosidases"/>
    <property type="match status" value="1"/>
</dbReference>